<dbReference type="Pfam" id="PF13857">
    <property type="entry name" value="Ank_5"/>
    <property type="match status" value="1"/>
</dbReference>
<name>A0A1R1B3E8_PAELA</name>
<dbReference type="InterPro" id="IPR036582">
    <property type="entry name" value="Mao_N_sf"/>
</dbReference>
<dbReference type="STRING" id="1401.BK123_10320"/>
<dbReference type="InterPro" id="IPR036770">
    <property type="entry name" value="Ankyrin_rpt-contain_sf"/>
</dbReference>
<gene>
    <name evidence="3" type="ORF">BK123_10320</name>
</gene>
<evidence type="ECO:0000259" key="2">
    <source>
        <dbReference type="Pfam" id="PF07833"/>
    </source>
</evidence>
<dbReference type="Proteomes" id="UP000187074">
    <property type="component" value="Unassembled WGS sequence"/>
</dbReference>
<dbReference type="Gene3D" id="3.30.457.10">
    <property type="entry name" value="Copper amine oxidase-like, N-terminal domain"/>
    <property type="match status" value="1"/>
</dbReference>
<evidence type="ECO:0000256" key="1">
    <source>
        <dbReference type="PROSITE-ProRule" id="PRU00023"/>
    </source>
</evidence>
<protein>
    <recommendedName>
        <fullName evidence="2">Copper amine oxidase-like N-terminal domain-containing protein</fullName>
    </recommendedName>
</protein>
<dbReference type="RefSeq" id="WP_076322314.1">
    <property type="nucleotide sequence ID" value="NZ_JBCNGN010000013.1"/>
</dbReference>
<dbReference type="AlphaFoldDB" id="A0A1R1B3E8"/>
<dbReference type="Pfam" id="PF07833">
    <property type="entry name" value="Cu_amine_oxidN1"/>
    <property type="match status" value="1"/>
</dbReference>
<dbReference type="SUPFAM" id="SSF48403">
    <property type="entry name" value="Ankyrin repeat"/>
    <property type="match status" value="1"/>
</dbReference>
<comment type="caution">
    <text evidence="3">The sequence shown here is derived from an EMBL/GenBank/DDBJ whole genome shotgun (WGS) entry which is preliminary data.</text>
</comment>
<dbReference type="InterPro" id="IPR002110">
    <property type="entry name" value="Ankyrin_rpt"/>
</dbReference>
<feature type="domain" description="Copper amine oxidase-like N-terminal" evidence="2">
    <location>
        <begin position="13"/>
        <end position="82"/>
    </location>
</feature>
<dbReference type="Gene3D" id="1.25.40.20">
    <property type="entry name" value="Ankyrin repeat-containing domain"/>
    <property type="match status" value="1"/>
</dbReference>
<sequence length="253" mass="27102">MKKRFSSIPAFALGAIVGVALTAGTVVGAAVYLKAVPSHSKILVNGSEAKLSESPVVIQNKLYVPVRDFSEALGYQVGSVGADQIGIIPKSSNGEAIPVGPTTPSESEGAPAQERHLVKNLGKLIEVNGELNMQKIYIVIAAGEAKLYSQDEATGNGLLHYLILNGDSSLYDPFVQMDGKAGELDYNLPNFDGQTPLHLAVIHKNDFFIDKLLNQHKVDASIQDASGKTALDYAEKDSKQYKTLTAYIDKNSK</sequence>
<dbReference type="SUPFAM" id="SSF55383">
    <property type="entry name" value="Copper amine oxidase, domain N"/>
    <property type="match status" value="1"/>
</dbReference>
<feature type="repeat" description="ANK" evidence="1">
    <location>
        <begin position="192"/>
        <end position="225"/>
    </location>
</feature>
<dbReference type="EMBL" id="MRTF01000003">
    <property type="protein sequence ID" value="OME93641.1"/>
    <property type="molecule type" value="Genomic_DNA"/>
</dbReference>
<accession>A0A1R1B3E8</accession>
<dbReference type="OrthoDB" id="2930255at2"/>
<proteinExistence type="predicted"/>
<evidence type="ECO:0000313" key="3">
    <source>
        <dbReference type="EMBL" id="OME93641.1"/>
    </source>
</evidence>
<dbReference type="PROSITE" id="PS50088">
    <property type="entry name" value="ANK_REPEAT"/>
    <property type="match status" value="1"/>
</dbReference>
<organism evidence="3 4">
    <name type="scientific">Paenibacillus lautus</name>
    <name type="common">Bacillus lautus</name>
    <dbReference type="NCBI Taxonomy" id="1401"/>
    <lineage>
        <taxon>Bacteria</taxon>
        <taxon>Bacillati</taxon>
        <taxon>Bacillota</taxon>
        <taxon>Bacilli</taxon>
        <taxon>Bacillales</taxon>
        <taxon>Paenibacillaceae</taxon>
        <taxon>Paenibacillus</taxon>
    </lineage>
</organism>
<reference evidence="3 4" key="1">
    <citation type="submission" date="2016-11" db="EMBL/GenBank/DDBJ databases">
        <title>Paenibacillus species isolates.</title>
        <authorList>
            <person name="Beno S.M."/>
        </authorList>
    </citation>
    <scope>NUCLEOTIDE SEQUENCE [LARGE SCALE GENOMIC DNA]</scope>
    <source>
        <strain evidence="3 4">FSL F4-0100</strain>
    </source>
</reference>
<keyword evidence="1" id="KW-0040">ANK repeat</keyword>
<evidence type="ECO:0000313" key="4">
    <source>
        <dbReference type="Proteomes" id="UP000187074"/>
    </source>
</evidence>
<dbReference type="InterPro" id="IPR012854">
    <property type="entry name" value="Cu_amine_oxidase-like_N"/>
</dbReference>